<sequence length="356" mass="39693">MKVAYPIIDGYGRVLINTGVVLTPGYIERLRKLRYQTIYIVNSKYKDLNSTPTVSFQLRQRALDTLGKAFSITSETFPGNVLTIVNEVKDIAQEIVLELAEKKNLLIDILDIRNTDNYTLFHSLNIAILAAAVGIELAMTNDKLVDLVAGALLHDIGKVKIPPEILNKPGPLDDDEWTIMKKHPLLGVELIGGRADINPEALYPILQHHEKDHGNGYPQRIPGNYIHPYAKITAVCDIYDAMTSNRVYKPAYPPQEVFEYISSLGGNELDYKTVQIFTRIIAAYPVGTMVRLSTGEAGYVIKNYKGLPARPLVLVTHVNNRKVTPYEADLARNLDVVITGPVSEIDLIKENLAEFV</sequence>
<comment type="caution">
    <text evidence="2">The sequence shown here is derived from an EMBL/GenBank/DDBJ whole genome shotgun (WGS) entry which is preliminary data.</text>
</comment>
<dbReference type="PANTHER" id="PTHR43155">
    <property type="entry name" value="CYCLIC DI-GMP PHOSPHODIESTERASE PA4108-RELATED"/>
    <property type="match status" value="1"/>
</dbReference>
<accession>A0A1L8CZL0</accession>
<dbReference type="SUPFAM" id="SSF109604">
    <property type="entry name" value="HD-domain/PDEase-like"/>
    <property type="match status" value="1"/>
</dbReference>
<evidence type="ECO:0000259" key="1">
    <source>
        <dbReference type="PROSITE" id="PS51832"/>
    </source>
</evidence>
<dbReference type="STRING" id="661089.ciss_03080"/>
<evidence type="ECO:0000313" key="2">
    <source>
        <dbReference type="EMBL" id="GAV24375.1"/>
    </source>
</evidence>
<dbReference type="Proteomes" id="UP000187338">
    <property type="component" value="Unassembled WGS sequence"/>
</dbReference>
<dbReference type="PANTHER" id="PTHR43155:SF2">
    <property type="entry name" value="CYCLIC DI-GMP PHOSPHODIESTERASE PA4108"/>
    <property type="match status" value="1"/>
</dbReference>
<dbReference type="Gene3D" id="1.10.3210.10">
    <property type="entry name" value="Hypothetical protein af1432"/>
    <property type="match status" value="1"/>
</dbReference>
<dbReference type="EMBL" id="BDJL01000005">
    <property type="protein sequence ID" value="GAV24375.1"/>
    <property type="molecule type" value="Genomic_DNA"/>
</dbReference>
<proteinExistence type="predicted"/>
<gene>
    <name evidence="2" type="ORF">ciss_03080</name>
</gene>
<evidence type="ECO:0000313" key="3">
    <source>
        <dbReference type="Proteomes" id="UP000187338"/>
    </source>
</evidence>
<dbReference type="PROSITE" id="PS51832">
    <property type="entry name" value="HD_GYP"/>
    <property type="match status" value="1"/>
</dbReference>
<dbReference type="Pfam" id="PF13487">
    <property type="entry name" value="HD_5"/>
    <property type="match status" value="1"/>
</dbReference>
<keyword evidence="3" id="KW-1185">Reference proteome</keyword>
<organism evidence="2 3">
    <name type="scientific">Carboxydothermus islandicus</name>
    <dbReference type="NCBI Taxonomy" id="661089"/>
    <lineage>
        <taxon>Bacteria</taxon>
        <taxon>Bacillati</taxon>
        <taxon>Bacillota</taxon>
        <taxon>Clostridia</taxon>
        <taxon>Thermoanaerobacterales</taxon>
        <taxon>Thermoanaerobacteraceae</taxon>
        <taxon>Carboxydothermus</taxon>
    </lineage>
</organism>
<dbReference type="SMART" id="SM00471">
    <property type="entry name" value="HDc"/>
    <property type="match status" value="1"/>
</dbReference>
<name>A0A1L8CZL0_9THEO</name>
<feature type="domain" description="HD-GYP" evidence="1">
    <location>
        <begin position="97"/>
        <end position="293"/>
    </location>
</feature>
<dbReference type="CDD" id="cd00077">
    <property type="entry name" value="HDc"/>
    <property type="match status" value="1"/>
</dbReference>
<dbReference type="InterPro" id="IPR037522">
    <property type="entry name" value="HD_GYP_dom"/>
</dbReference>
<protein>
    <recommendedName>
        <fullName evidence="1">HD-GYP domain-containing protein</fullName>
    </recommendedName>
</protein>
<reference evidence="3" key="1">
    <citation type="submission" date="2016-12" db="EMBL/GenBank/DDBJ databases">
        <title>Draft Genome Sequences od Carboxydothermus pertinax and islandicus, Hydrogenogenic Carboxydotrophic Bacteria.</title>
        <authorList>
            <person name="Fukuyama Y."/>
            <person name="Ohmae K."/>
            <person name="Yoneda Y."/>
            <person name="Yoshida T."/>
            <person name="Sako Y."/>
        </authorList>
    </citation>
    <scope>NUCLEOTIDE SEQUENCE [LARGE SCALE GENOMIC DNA]</scope>
    <source>
        <strain evidence="3">SET</strain>
    </source>
</reference>
<dbReference type="InterPro" id="IPR003607">
    <property type="entry name" value="HD/PDEase_dom"/>
</dbReference>
<dbReference type="AlphaFoldDB" id="A0A1L8CZL0"/>